<dbReference type="Proteomes" id="UP001150217">
    <property type="component" value="Unassembled WGS sequence"/>
</dbReference>
<comment type="caution">
    <text evidence="2">The sequence shown here is derived from an EMBL/GenBank/DDBJ whole genome shotgun (WGS) entry which is preliminary data.</text>
</comment>
<protein>
    <recommendedName>
        <fullName evidence="1">DUF7587 domain-containing protein</fullName>
    </recommendedName>
</protein>
<proteinExistence type="predicted"/>
<keyword evidence="3" id="KW-1185">Reference proteome</keyword>
<organism evidence="2 3">
    <name type="scientific">Lentinula lateritia</name>
    <dbReference type="NCBI Taxonomy" id="40482"/>
    <lineage>
        <taxon>Eukaryota</taxon>
        <taxon>Fungi</taxon>
        <taxon>Dikarya</taxon>
        <taxon>Basidiomycota</taxon>
        <taxon>Agaricomycotina</taxon>
        <taxon>Agaricomycetes</taxon>
        <taxon>Agaricomycetidae</taxon>
        <taxon>Agaricales</taxon>
        <taxon>Marasmiineae</taxon>
        <taxon>Omphalotaceae</taxon>
        <taxon>Lentinula</taxon>
    </lineage>
</organism>
<dbReference type="Pfam" id="PF24494">
    <property type="entry name" value="DUF7587"/>
    <property type="match status" value="1"/>
</dbReference>
<dbReference type="EMBL" id="JANVFT010000022">
    <property type="protein sequence ID" value="KAJ4497292.1"/>
    <property type="molecule type" value="Genomic_DNA"/>
</dbReference>
<accession>A0ABQ8VNY4</accession>
<dbReference type="InterPro" id="IPR056009">
    <property type="entry name" value="DUF7587"/>
</dbReference>
<evidence type="ECO:0000313" key="3">
    <source>
        <dbReference type="Proteomes" id="UP001150217"/>
    </source>
</evidence>
<name>A0ABQ8VNY4_9AGAR</name>
<evidence type="ECO:0000259" key="1">
    <source>
        <dbReference type="Pfam" id="PF24494"/>
    </source>
</evidence>
<reference evidence="2" key="1">
    <citation type="submission" date="2022-08" db="EMBL/GenBank/DDBJ databases">
        <title>A Global Phylogenomic Analysis of the Shiitake Genus Lentinula.</title>
        <authorList>
            <consortium name="DOE Joint Genome Institute"/>
            <person name="Sierra-Patev S."/>
            <person name="Min B."/>
            <person name="Naranjo-Ortiz M."/>
            <person name="Looney B."/>
            <person name="Konkel Z."/>
            <person name="Slot J.C."/>
            <person name="Sakamoto Y."/>
            <person name="Steenwyk J.L."/>
            <person name="Rokas A."/>
            <person name="Carro J."/>
            <person name="Camarero S."/>
            <person name="Ferreira P."/>
            <person name="Molpeceres G."/>
            <person name="Ruiz-Duenas F.J."/>
            <person name="Serrano A."/>
            <person name="Henrissat B."/>
            <person name="Drula E."/>
            <person name="Hughes K.W."/>
            <person name="Mata J.L."/>
            <person name="Ishikawa N.K."/>
            <person name="Vargas-Isla R."/>
            <person name="Ushijima S."/>
            <person name="Smith C.A."/>
            <person name="Ahrendt S."/>
            <person name="Andreopoulos W."/>
            <person name="He G."/>
            <person name="Labutti K."/>
            <person name="Lipzen A."/>
            <person name="Ng V."/>
            <person name="Riley R."/>
            <person name="Sandor L."/>
            <person name="Barry K."/>
            <person name="Martinez A.T."/>
            <person name="Xiao Y."/>
            <person name="Gibbons J.G."/>
            <person name="Terashima K."/>
            <person name="Grigoriev I.V."/>
            <person name="Hibbett D.S."/>
        </authorList>
    </citation>
    <scope>NUCLEOTIDE SEQUENCE</scope>
    <source>
        <strain evidence="2">RHP3577 ss4</strain>
    </source>
</reference>
<sequence>MKEGFAYTVDLARRLEFPDLRDVPLHRYEDLLNAAPFVFRVHDELAHVKHTLSNDFIAREYAGESSRSIVDNRLNRELPLNFDASKVQYAVKAHIRNFFKVQNPDTNCPWISTTPLWTWAIGEAIKRSSTMRDVKVTVVDLRKLLKFDRSLPGNASDRRMVFYGMELLHLTNQTHDAYASEWTNHPQEILVYGVIPASTIINTISFGSLGVPVAFAPESGLLESPLPPWYFRGFTNKDVVIWKYSRTAKWYSGFEGARASLLRKFKCWAETKHDGDASGLINEIASTAFRFAEFLVLRKGQFREAIESARKEARGWEMDAEDDLVERLQRTKLRDWAPSVDGLSASSEVGDSDEFPREQILKNVRELWESVMGMTWIIAIWGLEDLDDTHWDILQTQIMHHARDYALEKDSLELEVKRCEVTYNHRSSQQKTLWLKTSSLRPKILVW</sequence>
<gene>
    <name evidence="2" type="ORF">C8R41DRAFT_222814</name>
</gene>
<evidence type="ECO:0000313" key="2">
    <source>
        <dbReference type="EMBL" id="KAJ4497292.1"/>
    </source>
</evidence>
<feature type="domain" description="DUF7587" evidence="1">
    <location>
        <begin position="35"/>
        <end position="208"/>
    </location>
</feature>